<keyword evidence="2 4" id="KW-0238">DNA-binding</keyword>
<proteinExistence type="predicted"/>
<dbReference type="Pfam" id="PF16925">
    <property type="entry name" value="TetR_C_13"/>
    <property type="match status" value="1"/>
</dbReference>
<reference evidence="6" key="1">
    <citation type="journal article" date="2022" name="Int. J. Syst. Evol. Microbiol.">
        <title>Pseudomonas aegrilactucae sp. nov. and Pseudomonas morbosilactucae sp. nov., pathogens causing bacterial rot of lettuce in Japan.</title>
        <authorList>
            <person name="Sawada H."/>
            <person name="Fujikawa T."/>
            <person name="Satou M."/>
        </authorList>
    </citation>
    <scope>NUCLEOTIDE SEQUENCE</scope>
    <source>
        <strain evidence="6">0166_1</strain>
    </source>
</reference>
<evidence type="ECO:0000313" key="6">
    <source>
        <dbReference type="EMBL" id="UGS33915.1"/>
    </source>
</evidence>
<dbReference type="PANTHER" id="PTHR30055:SF200">
    <property type="entry name" value="HTH-TYPE TRANSCRIPTIONAL REPRESSOR BDCR"/>
    <property type="match status" value="1"/>
</dbReference>
<evidence type="ECO:0000259" key="5">
    <source>
        <dbReference type="PROSITE" id="PS50977"/>
    </source>
</evidence>
<dbReference type="PROSITE" id="PS50977">
    <property type="entry name" value="HTH_TETR_2"/>
    <property type="match status" value="1"/>
</dbReference>
<evidence type="ECO:0000256" key="1">
    <source>
        <dbReference type="ARBA" id="ARBA00023015"/>
    </source>
</evidence>
<dbReference type="Proteomes" id="UP001162834">
    <property type="component" value="Chromosome"/>
</dbReference>
<dbReference type="InterPro" id="IPR036271">
    <property type="entry name" value="Tet_transcr_reg_TetR-rel_C_sf"/>
</dbReference>
<evidence type="ECO:0000313" key="7">
    <source>
        <dbReference type="Proteomes" id="UP001162834"/>
    </source>
</evidence>
<evidence type="ECO:0000256" key="4">
    <source>
        <dbReference type="PROSITE-ProRule" id="PRU00335"/>
    </source>
</evidence>
<keyword evidence="3" id="KW-0804">Transcription</keyword>
<organism evidence="6 7">
    <name type="scientific">Capillimicrobium parvum</name>
    <dbReference type="NCBI Taxonomy" id="2884022"/>
    <lineage>
        <taxon>Bacteria</taxon>
        <taxon>Bacillati</taxon>
        <taxon>Actinomycetota</taxon>
        <taxon>Thermoleophilia</taxon>
        <taxon>Solirubrobacterales</taxon>
        <taxon>Capillimicrobiaceae</taxon>
        <taxon>Capillimicrobium</taxon>
    </lineage>
</organism>
<dbReference type="EMBL" id="CP087164">
    <property type="protein sequence ID" value="UGS33915.1"/>
    <property type="molecule type" value="Genomic_DNA"/>
</dbReference>
<dbReference type="GO" id="GO:0000976">
    <property type="term" value="F:transcription cis-regulatory region binding"/>
    <property type="evidence" value="ECO:0007669"/>
    <property type="project" value="TreeGrafter"/>
</dbReference>
<protein>
    <recommendedName>
        <fullName evidence="5">HTH tetR-type domain-containing protein</fullName>
    </recommendedName>
</protein>
<keyword evidence="1" id="KW-0805">Transcription regulation</keyword>
<dbReference type="Gene3D" id="1.10.357.10">
    <property type="entry name" value="Tetracycline Repressor, domain 2"/>
    <property type="match status" value="1"/>
</dbReference>
<accession>A0A9E7BWY4</accession>
<dbReference type="GO" id="GO:0003700">
    <property type="term" value="F:DNA-binding transcription factor activity"/>
    <property type="evidence" value="ECO:0007669"/>
    <property type="project" value="TreeGrafter"/>
</dbReference>
<dbReference type="InterPro" id="IPR009057">
    <property type="entry name" value="Homeodomain-like_sf"/>
</dbReference>
<gene>
    <name evidence="6" type="ORF">DSM104329_00282</name>
</gene>
<dbReference type="SUPFAM" id="SSF48498">
    <property type="entry name" value="Tetracyclin repressor-like, C-terminal domain"/>
    <property type="match status" value="1"/>
</dbReference>
<dbReference type="SUPFAM" id="SSF46689">
    <property type="entry name" value="Homeodomain-like"/>
    <property type="match status" value="1"/>
</dbReference>
<name>A0A9E7BWY4_9ACTN</name>
<feature type="DNA-binding region" description="H-T-H motif" evidence="4">
    <location>
        <begin position="35"/>
        <end position="54"/>
    </location>
</feature>
<dbReference type="Pfam" id="PF00440">
    <property type="entry name" value="TetR_N"/>
    <property type="match status" value="1"/>
</dbReference>
<keyword evidence="7" id="KW-1185">Reference proteome</keyword>
<feature type="domain" description="HTH tetR-type" evidence="5">
    <location>
        <begin position="12"/>
        <end position="72"/>
    </location>
</feature>
<dbReference type="InterPro" id="IPR001647">
    <property type="entry name" value="HTH_TetR"/>
</dbReference>
<sequence>MSAVRTAGVGGGEARERIMAAAYELFSTRGVRAVGVDEIVATAGVARMTLYRHFGSKDDLVLAFLARREELWTDGWLRQDVERRAQDPADRLLAVFDVFDGWFREPAFEGCAFINVMLETTDAEHPAHAASVASLANIRRFLEGLAREAGVADPAGFARKWHILMKGSIVAAGEGDHDAALRAQEISRLVLADALGR</sequence>
<dbReference type="InterPro" id="IPR011075">
    <property type="entry name" value="TetR_C"/>
</dbReference>
<dbReference type="PRINTS" id="PR00455">
    <property type="entry name" value="HTHTETR"/>
</dbReference>
<dbReference type="AlphaFoldDB" id="A0A9E7BWY4"/>
<dbReference type="PANTHER" id="PTHR30055">
    <property type="entry name" value="HTH-TYPE TRANSCRIPTIONAL REGULATOR RUTR"/>
    <property type="match status" value="1"/>
</dbReference>
<evidence type="ECO:0000256" key="2">
    <source>
        <dbReference type="ARBA" id="ARBA00023125"/>
    </source>
</evidence>
<dbReference type="KEGG" id="sbae:DSM104329_00282"/>
<dbReference type="InterPro" id="IPR050109">
    <property type="entry name" value="HTH-type_TetR-like_transc_reg"/>
</dbReference>
<evidence type="ECO:0000256" key="3">
    <source>
        <dbReference type="ARBA" id="ARBA00023163"/>
    </source>
</evidence>